<dbReference type="PANTHER" id="PTHR13513">
    <property type="entry name" value="E3 UBIQUITIN-PROTEIN LIGASE UBR7"/>
    <property type="match status" value="1"/>
</dbReference>
<dbReference type="AlphaFoldDB" id="A0A4U7AYH4"/>
<feature type="compositionally biased region" description="Polar residues" evidence="5">
    <location>
        <begin position="357"/>
        <end position="371"/>
    </location>
</feature>
<dbReference type="InterPro" id="IPR047506">
    <property type="entry name" value="UBR7-like_UBR-box"/>
</dbReference>
<dbReference type="PANTHER" id="PTHR13513:SF9">
    <property type="entry name" value="E3 UBIQUITIN-PROTEIN LIGASE UBR7-RELATED"/>
    <property type="match status" value="1"/>
</dbReference>
<proteinExistence type="predicted"/>
<organism evidence="7 8">
    <name type="scientific">Elsinoe australis</name>
    <dbReference type="NCBI Taxonomy" id="40998"/>
    <lineage>
        <taxon>Eukaryota</taxon>
        <taxon>Fungi</taxon>
        <taxon>Dikarya</taxon>
        <taxon>Ascomycota</taxon>
        <taxon>Pezizomycotina</taxon>
        <taxon>Dothideomycetes</taxon>
        <taxon>Dothideomycetidae</taxon>
        <taxon>Myriangiales</taxon>
        <taxon>Elsinoaceae</taxon>
        <taxon>Elsinoe</taxon>
    </lineage>
</organism>
<evidence type="ECO:0000256" key="2">
    <source>
        <dbReference type="ARBA" id="ARBA00022771"/>
    </source>
</evidence>
<dbReference type="GO" id="GO:0005737">
    <property type="term" value="C:cytoplasm"/>
    <property type="evidence" value="ECO:0007669"/>
    <property type="project" value="TreeGrafter"/>
</dbReference>
<evidence type="ECO:0000256" key="3">
    <source>
        <dbReference type="ARBA" id="ARBA00022833"/>
    </source>
</evidence>
<dbReference type="InterPro" id="IPR040204">
    <property type="entry name" value="UBR7"/>
</dbReference>
<dbReference type="Proteomes" id="UP000308133">
    <property type="component" value="Unassembled WGS sequence"/>
</dbReference>
<feature type="compositionally biased region" description="Low complexity" evidence="5">
    <location>
        <begin position="301"/>
        <end position="312"/>
    </location>
</feature>
<keyword evidence="2" id="KW-0863">Zinc-finger</keyword>
<feature type="region of interest" description="Disordered" evidence="5">
    <location>
        <begin position="295"/>
        <end position="384"/>
    </location>
</feature>
<feature type="domain" description="UBR-type" evidence="6">
    <location>
        <begin position="47"/>
        <end position="125"/>
    </location>
</feature>
<feature type="zinc finger region" description="UBR-type" evidence="4">
    <location>
        <begin position="47"/>
        <end position="125"/>
    </location>
</feature>
<dbReference type="EMBL" id="PTQR01000052">
    <property type="protein sequence ID" value="TKX23748.1"/>
    <property type="molecule type" value="Genomic_DNA"/>
</dbReference>
<name>A0A4U7AYH4_9PEZI</name>
<dbReference type="SMART" id="SM00396">
    <property type="entry name" value="ZnF_UBR1"/>
    <property type="match status" value="1"/>
</dbReference>
<protein>
    <recommendedName>
        <fullName evidence="6">UBR-type domain-containing protein</fullName>
    </recommendedName>
</protein>
<evidence type="ECO:0000256" key="1">
    <source>
        <dbReference type="ARBA" id="ARBA00022723"/>
    </source>
</evidence>
<feature type="region of interest" description="Disordered" evidence="5">
    <location>
        <begin position="513"/>
        <end position="533"/>
    </location>
</feature>
<evidence type="ECO:0000313" key="8">
    <source>
        <dbReference type="Proteomes" id="UP000308133"/>
    </source>
</evidence>
<dbReference type="GO" id="GO:0061630">
    <property type="term" value="F:ubiquitin protein ligase activity"/>
    <property type="evidence" value="ECO:0007669"/>
    <property type="project" value="InterPro"/>
</dbReference>
<dbReference type="InterPro" id="IPR003126">
    <property type="entry name" value="Znf_UBR"/>
</dbReference>
<comment type="caution">
    <text evidence="7">The sequence shown here is derived from an EMBL/GenBank/DDBJ whole genome shotgun (WGS) entry which is preliminary data.</text>
</comment>
<reference evidence="7 8" key="1">
    <citation type="submission" date="2018-02" db="EMBL/GenBank/DDBJ databases">
        <title>Draft genome sequences of Elsinoe sp., causing black scab on jojoba.</title>
        <authorList>
            <person name="Stodart B."/>
            <person name="Jeffress S."/>
            <person name="Ash G."/>
            <person name="Arun Chinnappa K."/>
        </authorList>
    </citation>
    <scope>NUCLEOTIDE SEQUENCE [LARGE SCALE GENOMIC DNA]</scope>
    <source>
        <strain evidence="7 8">Hillstone_2</strain>
    </source>
</reference>
<gene>
    <name evidence="7" type="ORF">C1H76_4025</name>
</gene>
<keyword evidence="1" id="KW-0479">Metal-binding</keyword>
<sequence>MAEQEILKSSDMRSQISAADSQTAQEYLTQQLRLEAEAKEALPYQFDTCTKPLGPLRQSLFSCLTCNPPPQSINDPYTAAGICYSCSISCHGEHELVELFSKRDFECDCGTTRTPESAPCTLRSNATTGLKGHVTGELARVANKYNHNFAGRFCGCGQEYDPQKEKGTMFQCVGLSHLEDGGCGEDWWHPECLMGLSRHESGGLSSMKVKPPPLPSVAEEASSQVQGQESSEAADVEIQDEPPLPFGFPAEDDFDHLICYKCVEAHPWIKPYAGTPGFLPPVHFFGRESVQIRGPVVPGQTADAVASAPAPTAKRKMDDTDTEEQSDAKRTKSDAKRTKSDAKRTKSDAKRTKSDADVTSTMNEPTQTEQLEQSDDQPRHASLAPVKPGRFSLFLKEDFRENLCHCRDCFPRLAKNPVLLEEEDTHEPPVSESDRGDGQGSVGSRSLLDRGEAALSTMDRARAIEGVMAYNHLKENLKGFLQPFAESGQAVGAEDIKAYFAKLRGDEAGLAQAAAGTDGGGTDGGNRREQSGY</sequence>
<feature type="compositionally biased region" description="Polar residues" evidence="5">
    <location>
        <begin position="221"/>
        <end position="231"/>
    </location>
</feature>
<feature type="compositionally biased region" description="Basic and acidic residues" evidence="5">
    <location>
        <begin position="326"/>
        <end position="356"/>
    </location>
</feature>
<evidence type="ECO:0000256" key="4">
    <source>
        <dbReference type="PROSITE-ProRule" id="PRU00508"/>
    </source>
</evidence>
<accession>A0A4U7AYH4</accession>
<dbReference type="GO" id="GO:0008270">
    <property type="term" value="F:zinc ion binding"/>
    <property type="evidence" value="ECO:0007669"/>
    <property type="project" value="UniProtKB-KW"/>
</dbReference>
<dbReference type="PROSITE" id="PS51157">
    <property type="entry name" value="ZF_UBR"/>
    <property type="match status" value="1"/>
</dbReference>
<evidence type="ECO:0000313" key="7">
    <source>
        <dbReference type="EMBL" id="TKX23748.1"/>
    </source>
</evidence>
<feature type="compositionally biased region" description="Basic and acidic residues" evidence="5">
    <location>
        <begin position="426"/>
        <end position="437"/>
    </location>
</feature>
<evidence type="ECO:0000259" key="6">
    <source>
        <dbReference type="PROSITE" id="PS51157"/>
    </source>
</evidence>
<keyword evidence="3" id="KW-0862">Zinc</keyword>
<feature type="region of interest" description="Disordered" evidence="5">
    <location>
        <begin position="421"/>
        <end position="451"/>
    </location>
</feature>
<dbReference type="CDD" id="cd19677">
    <property type="entry name" value="UBR-box_UBR7"/>
    <property type="match status" value="1"/>
</dbReference>
<feature type="region of interest" description="Disordered" evidence="5">
    <location>
        <begin position="203"/>
        <end position="236"/>
    </location>
</feature>
<dbReference type="Pfam" id="PF02207">
    <property type="entry name" value="zf-UBR"/>
    <property type="match status" value="1"/>
</dbReference>
<evidence type="ECO:0000256" key="5">
    <source>
        <dbReference type="SAM" id="MobiDB-lite"/>
    </source>
</evidence>